<dbReference type="AlphaFoldDB" id="A0A9Q2HEZ9"/>
<dbReference type="RefSeq" id="WP_183673108.1">
    <property type="nucleotide sequence ID" value="NZ_CBCRYX010000001.1"/>
</dbReference>
<keyword evidence="2 4" id="KW-0808">Transferase</keyword>
<dbReference type="Gene3D" id="3.90.550.10">
    <property type="entry name" value="Spore Coat Polysaccharide Biosynthesis Protein SpsA, Chain A"/>
    <property type="match status" value="1"/>
</dbReference>
<keyword evidence="5" id="KW-1185">Reference proteome</keyword>
<evidence type="ECO:0000256" key="2">
    <source>
        <dbReference type="ARBA" id="ARBA00022679"/>
    </source>
</evidence>
<comment type="caution">
    <text evidence="4">The sequence shown here is derived from an EMBL/GenBank/DDBJ whole genome shotgun (WGS) entry which is preliminary data.</text>
</comment>
<accession>A0A9Q2HEZ9</accession>
<dbReference type="SUPFAM" id="SSF53448">
    <property type="entry name" value="Nucleotide-diphospho-sugar transferases"/>
    <property type="match status" value="1"/>
</dbReference>
<dbReference type="InterPro" id="IPR002618">
    <property type="entry name" value="UDPGP_fam"/>
</dbReference>
<name>A0A9Q2HEZ9_9STAP</name>
<dbReference type="PANTHER" id="PTHR11952">
    <property type="entry name" value="UDP- GLUCOSE PYROPHOSPHORYLASE"/>
    <property type="match status" value="1"/>
</dbReference>
<evidence type="ECO:0000256" key="1">
    <source>
        <dbReference type="ARBA" id="ARBA00010401"/>
    </source>
</evidence>
<keyword evidence="3 4" id="KW-0548">Nucleotidyltransferase</keyword>
<dbReference type="GO" id="GO:0070569">
    <property type="term" value="F:uridylyltransferase activity"/>
    <property type="evidence" value="ECO:0007669"/>
    <property type="project" value="InterPro"/>
</dbReference>
<reference evidence="4 5" key="1">
    <citation type="submission" date="2020-08" db="EMBL/GenBank/DDBJ databases">
        <title>Genomic Encyclopedia of Type Strains, Phase IV (KMG-IV): sequencing the most valuable type-strain genomes for metagenomic binning, comparative biology and taxonomic classification.</title>
        <authorList>
            <person name="Goeker M."/>
        </authorList>
    </citation>
    <scope>NUCLEOTIDE SEQUENCE [LARGE SCALE GENOMIC DNA]</scope>
    <source>
        <strain evidence="4 5">DSM 19163</strain>
    </source>
</reference>
<evidence type="ECO:0000256" key="3">
    <source>
        <dbReference type="ARBA" id="ARBA00022695"/>
    </source>
</evidence>
<organism evidence="4 5">
    <name type="scientific">Nosocomiicoccus ampullae</name>
    <dbReference type="NCBI Taxonomy" id="489910"/>
    <lineage>
        <taxon>Bacteria</taxon>
        <taxon>Bacillati</taxon>
        <taxon>Bacillota</taxon>
        <taxon>Bacilli</taxon>
        <taxon>Bacillales</taxon>
        <taxon>Staphylococcaceae</taxon>
        <taxon>Nosocomiicoccus</taxon>
    </lineage>
</organism>
<proteinExistence type="inferred from homology"/>
<evidence type="ECO:0000313" key="5">
    <source>
        <dbReference type="Proteomes" id="UP000579136"/>
    </source>
</evidence>
<protein>
    <submittedName>
        <fullName evidence="4">Uridylyltransferase</fullName>
        <ecNumber evidence="4">2.7.7.-</ecNumber>
    </submittedName>
</protein>
<comment type="similarity">
    <text evidence="1">Belongs to the UDPGP type 1 family.</text>
</comment>
<dbReference type="InterPro" id="IPR029044">
    <property type="entry name" value="Nucleotide-diphossugar_trans"/>
</dbReference>
<dbReference type="Proteomes" id="UP000579136">
    <property type="component" value="Unassembled WGS sequence"/>
</dbReference>
<gene>
    <name evidence="4" type="ORF">HNQ45_000513</name>
</gene>
<dbReference type="PANTHER" id="PTHR11952:SF2">
    <property type="entry name" value="LD24639P"/>
    <property type="match status" value="1"/>
</dbReference>
<dbReference type="EC" id="2.7.7.-" evidence="4"/>
<dbReference type="InterPro" id="IPR039741">
    <property type="entry name" value="UDP-sugar_pyrophosphorylase"/>
</dbReference>
<dbReference type="Pfam" id="PF01704">
    <property type="entry name" value="UDPGP"/>
    <property type="match status" value="1"/>
</dbReference>
<dbReference type="EMBL" id="JACHHF010000002">
    <property type="protein sequence ID" value="MBB5175643.1"/>
    <property type="molecule type" value="Genomic_DNA"/>
</dbReference>
<evidence type="ECO:0000313" key="4">
    <source>
        <dbReference type="EMBL" id="MBB5175643.1"/>
    </source>
</evidence>
<sequence length="375" mass="42669">MKEWILQYDLLSDDSKRKLDEQLKTLDLNEIESVYDDVYVNQQAFDTSNVTEVPYVTKDDLNVEALKSLANSSINDGKVAVLLMAGGQGTRLGYDGPKGTFKFDDVSLFELQARQISKYNNVHWYIMTSDINHDETLKFFEENNYFNLKRENIHFFKQEHFPSLSKDGKLLLTKNEDVMITPNGNGGIFSALKTSGMLDDMKSRGIEAVFMNNVDNVVVKVLDEILVGLHLKENNEVTSKSITPKENESVGRLALVDGKKSVVEYTEIPEGEDSSFKNANIGIHVFSVDFLERAAHTKMPYHLALKNLEFLDGDLNLVKEEALKFEKFYFDVFHIAEKHNTLQVDRAGEFSPLKNREGQDSVEAARRDLESFNLI</sequence>